<accession>A0A5A5TJH4</accession>
<proteinExistence type="predicted"/>
<gene>
    <name evidence="1" type="ORF">KDI_47800</name>
</gene>
<dbReference type="EMBL" id="BIXY01000099">
    <property type="protein sequence ID" value="GCF11216.1"/>
    <property type="molecule type" value="Genomic_DNA"/>
</dbReference>
<dbReference type="OrthoDB" id="149645at2"/>
<sequence length="390" mass="42675">MLLSDLENQVRLDLFDPAGSNQRWSQADIDRAIDKALDRYSAYYPNIVYSDMPTQPWQRTYPYPVSWNASYPVWWIERILYPLQLPGSSFAPPSAGPLATAVAGSGLSVGNYHYAVTFLSPGGETTPSPLTNVVVASGAQSINLSAIPLAPAPVPAQTLNYTNIAIGRNLYRTGAGGSILYLLATLSDNTTTTYSDSLPDSMLLTMAQAPTVNTSGIPCWPPRERAFSEFSNLFDSAVALAVGGNQGSQGAVGGSPGFTSTQSPSFTLQLSTDELPRDNTRVLRIFYATKHQLDSNGSTIPEMHRDIIALGASAYAMQAYQVPTNDNFLFQDGTLHDRVDDTHIPTAWLTIAQQRMEQFLTRLQEIKQQRDYSSAARLHWGAIPLRWGFI</sequence>
<dbReference type="AlphaFoldDB" id="A0A5A5TJH4"/>
<name>A0A5A5TJH4_9CHLR</name>
<evidence type="ECO:0000313" key="2">
    <source>
        <dbReference type="Proteomes" id="UP000322530"/>
    </source>
</evidence>
<organism evidence="1 2">
    <name type="scientific">Dictyobacter arantiisoli</name>
    <dbReference type="NCBI Taxonomy" id="2014874"/>
    <lineage>
        <taxon>Bacteria</taxon>
        <taxon>Bacillati</taxon>
        <taxon>Chloroflexota</taxon>
        <taxon>Ktedonobacteria</taxon>
        <taxon>Ktedonobacterales</taxon>
        <taxon>Dictyobacteraceae</taxon>
        <taxon>Dictyobacter</taxon>
    </lineage>
</organism>
<protein>
    <submittedName>
        <fullName evidence="1">Uncharacterized protein</fullName>
    </submittedName>
</protein>
<dbReference type="RefSeq" id="WP_149404055.1">
    <property type="nucleotide sequence ID" value="NZ_BIXY01000099.1"/>
</dbReference>
<reference evidence="1 2" key="1">
    <citation type="submission" date="2019-01" db="EMBL/GenBank/DDBJ databases">
        <title>Draft genome sequence of Dictyobacter sp. Uno17.</title>
        <authorList>
            <person name="Wang C.M."/>
            <person name="Zheng Y."/>
            <person name="Sakai Y."/>
            <person name="Abe K."/>
            <person name="Yokota A."/>
            <person name="Yabe S."/>
        </authorList>
    </citation>
    <scope>NUCLEOTIDE SEQUENCE [LARGE SCALE GENOMIC DNA]</scope>
    <source>
        <strain evidence="1 2">Uno17</strain>
    </source>
</reference>
<evidence type="ECO:0000313" key="1">
    <source>
        <dbReference type="EMBL" id="GCF11216.1"/>
    </source>
</evidence>
<keyword evidence="2" id="KW-1185">Reference proteome</keyword>
<dbReference type="Proteomes" id="UP000322530">
    <property type="component" value="Unassembled WGS sequence"/>
</dbReference>
<comment type="caution">
    <text evidence="1">The sequence shown here is derived from an EMBL/GenBank/DDBJ whole genome shotgun (WGS) entry which is preliminary data.</text>
</comment>